<dbReference type="PRINTS" id="PR00385">
    <property type="entry name" value="P450"/>
</dbReference>
<feature type="transmembrane region" description="Helical" evidence="2">
    <location>
        <begin position="14"/>
        <end position="36"/>
    </location>
</feature>
<dbReference type="SUPFAM" id="SSF48264">
    <property type="entry name" value="Cytochrome P450"/>
    <property type="match status" value="1"/>
</dbReference>
<dbReference type="AlphaFoldDB" id="A0A6A5VME0"/>
<sequence>MPYEFTAYLSGNKLFVLAGFDTTSVSLCGLFFYLSYCEKVLDKLQQEITNTFESVDQILPGPKLSSYKYLKAAIDEAMRMTPAGPAELPRQVLPGGTEIDGEHFPENTVVGTAAWCDGLNDEIYGDVAIYRPERWLVQDTNSAEDVARIKANFHSFSIGPFNCAGSKFALQELMLVVATTVHRFVFRLASEWARGAGLRHRLFGMETKTTRVVPHFQVQDAYITVKDGPVLQFRKRRA</sequence>
<keyword evidence="2" id="KW-0812">Transmembrane</keyword>
<evidence type="ECO:0000313" key="4">
    <source>
        <dbReference type="Proteomes" id="UP000800036"/>
    </source>
</evidence>
<dbReference type="InterPro" id="IPR002401">
    <property type="entry name" value="Cyt_P450_E_grp-I"/>
</dbReference>
<dbReference type="GO" id="GO:0016705">
    <property type="term" value="F:oxidoreductase activity, acting on paired donors, with incorporation or reduction of molecular oxygen"/>
    <property type="evidence" value="ECO:0007669"/>
    <property type="project" value="InterPro"/>
</dbReference>
<keyword evidence="2" id="KW-0472">Membrane</keyword>
<dbReference type="InterPro" id="IPR050121">
    <property type="entry name" value="Cytochrome_P450_monoxygenase"/>
</dbReference>
<protein>
    <submittedName>
        <fullName evidence="3">Cytochrome P450</fullName>
    </submittedName>
</protein>
<keyword evidence="1" id="KW-0408">Iron</keyword>
<evidence type="ECO:0000256" key="2">
    <source>
        <dbReference type="SAM" id="Phobius"/>
    </source>
</evidence>
<dbReference type="GO" id="GO:0005506">
    <property type="term" value="F:iron ion binding"/>
    <property type="evidence" value="ECO:0007669"/>
    <property type="project" value="InterPro"/>
</dbReference>
<proteinExistence type="predicted"/>
<keyword evidence="1" id="KW-0479">Metal-binding</keyword>
<gene>
    <name evidence="3" type="ORF">BU23DRAFT_524464</name>
</gene>
<dbReference type="Gene3D" id="1.10.630.10">
    <property type="entry name" value="Cytochrome P450"/>
    <property type="match status" value="1"/>
</dbReference>
<keyword evidence="1" id="KW-0349">Heme</keyword>
<dbReference type="OrthoDB" id="1470350at2759"/>
<comment type="cofactor">
    <cofactor evidence="1">
        <name>heme</name>
        <dbReference type="ChEBI" id="CHEBI:30413"/>
    </cofactor>
</comment>
<dbReference type="EMBL" id="ML976659">
    <property type="protein sequence ID" value="KAF1978873.1"/>
    <property type="molecule type" value="Genomic_DNA"/>
</dbReference>
<dbReference type="GO" id="GO:0004497">
    <property type="term" value="F:monooxygenase activity"/>
    <property type="evidence" value="ECO:0007669"/>
    <property type="project" value="InterPro"/>
</dbReference>
<reference evidence="3" key="1">
    <citation type="journal article" date="2020" name="Stud. Mycol.">
        <title>101 Dothideomycetes genomes: a test case for predicting lifestyles and emergence of pathogens.</title>
        <authorList>
            <person name="Haridas S."/>
            <person name="Albert R."/>
            <person name="Binder M."/>
            <person name="Bloem J."/>
            <person name="Labutti K."/>
            <person name="Salamov A."/>
            <person name="Andreopoulos B."/>
            <person name="Baker S."/>
            <person name="Barry K."/>
            <person name="Bills G."/>
            <person name="Bluhm B."/>
            <person name="Cannon C."/>
            <person name="Castanera R."/>
            <person name="Culley D."/>
            <person name="Daum C."/>
            <person name="Ezra D."/>
            <person name="Gonzalez J."/>
            <person name="Henrissat B."/>
            <person name="Kuo A."/>
            <person name="Liang C."/>
            <person name="Lipzen A."/>
            <person name="Lutzoni F."/>
            <person name="Magnuson J."/>
            <person name="Mondo S."/>
            <person name="Nolan M."/>
            <person name="Ohm R."/>
            <person name="Pangilinan J."/>
            <person name="Park H.-J."/>
            <person name="Ramirez L."/>
            <person name="Alfaro M."/>
            <person name="Sun H."/>
            <person name="Tritt A."/>
            <person name="Yoshinaga Y."/>
            <person name="Zwiers L.-H."/>
            <person name="Turgeon B."/>
            <person name="Goodwin S."/>
            <person name="Spatafora J."/>
            <person name="Crous P."/>
            <person name="Grigoriev I."/>
        </authorList>
    </citation>
    <scope>NUCLEOTIDE SEQUENCE</scope>
    <source>
        <strain evidence="3">CBS 107.79</strain>
    </source>
</reference>
<dbReference type="Proteomes" id="UP000800036">
    <property type="component" value="Unassembled WGS sequence"/>
</dbReference>
<evidence type="ECO:0000256" key="1">
    <source>
        <dbReference type="PIRSR" id="PIRSR602401-1"/>
    </source>
</evidence>
<dbReference type="InterPro" id="IPR001128">
    <property type="entry name" value="Cyt_P450"/>
</dbReference>
<keyword evidence="2" id="KW-1133">Transmembrane helix</keyword>
<keyword evidence="4" id="KW-1185">Reference proteome</keyword>
<dbReference type="InterPro" id="IPR036396">
    <property type="entry name" value="Cyt_P450_sf"/>
</dbReference>
<dbReference type="Pfam" id="PF00067">
    <property type="entry name" value="p450"/>
    <property type="match status" value="1"/>
</dbReference>
<evidence type="ECO:0000313" key="3">
    <source>
        <dbReference type="EMBL" id="KAF1978873.1"/>
    </source>
</evidence>
<feature type="binding site" description="axial binding residue" evidence="1">
    <location>
        <position position="163"/>
    </location>
    <ligand>
        <name>heme</name>
        <dbReference type="ChEBI" id="CHEBI:30413"/>
    </ligand>
    <ligandPart>
        <name>Fe</name>
        <dbReference type="ChEBI" id="CHEBI:18248"/>
    </ligandPart>
</feature>
<dbReference type="PANTHER" id="PTHR24305">
    <property type="entry name" value="CYTOCHROME P450"/>
    <property type="match status" value="1"/>
</dbReference>
<accession>A0A6A5VME0</accession>
<name>A0A6A5VME0_9PLEO</name>
<dbReference type="PANTHER" id="PTHR24305:SF226">
    <property type="entry name" value="CYTOCHROME P450 MONOOXYGENASE"/>
    <property type="match status" value="1"/>
</dbReference>
<organism evidence="3 4">
    <name type="scientific">Bimuria novae-zelandiae CBS 107.79</name>
    <dbReference type="NCBI Taxonomy" id="1447943"/>
    <lineage>
        <taxon>Eukaryota</taxon>
        <taxon>Fungi</taxon>
        <taxon>Dikarya</taxon>
        <taxon>Ascomycota</taxon>
        <taxon>Pezizomycotina</taxon>
        <taxon>Dothideomycetes</taxon>
        <taxon>Pleosporomycetidae</taxon>
        <taxon>Pleosporales</taxon>
        <taxon>Massarineae</taxon>
        <taxon>Didymosphaeriaceae</taxon>
        <taxon>Bimuria</taxon>
    </lineage>
</organism>
<dbReference type="PRINTS" id="PR00463">
    <property type="entry name" value="EP450I"/>
</dbReference>
<dbReference type="GO" id="GO:0020037">
    <property type="term" value="F:heme binding"/>
    <property type="evidence" value="ECO:0007669"/>
    <property type="project" value="InterPro"/>
</dbReference>